<evidence type="ECO:0000313" key="2">
    <source>
        <dbReference type="EMBL" id="CAB4887337.1"/>
    </source>
</evidence>
<dbReference type="Gene3D" id="3.40.630.30">
    <property type="match status" value="1"/>
</dbReference>
<dbReference type="SUPFAM" id="SSF55729">
    <property type="entry name" value="Acyl-CoA N-acyltransferases (Nat)"/>
    <property type="match status" value="1"/>
</dbReference>
<dbReference type="InterPro" id="IPR016181">
    <property type="entry name" value="Acyl_CoA_acyltransferase"/>
</dbReference>
<sequence>MTVVLRAYRDDEFDRICEIRGLDTPERRDRFEARLMNGAEWFDHYLHLAIVSDDELVGDFQLRQCDRTRPDGAWEMGVELAEEFRGKGIGTQALIVGAQYAFDHGAHRVEGSTEENNHAMRRSFEKAGWKFEGVLRALFIEDGIPHDYYSYAITKFD</sequence>
<protein>
    <submittedName>
        <fullName evidence="2">Unannotated protein</fullName>
    </submittedName>
</protein>
<accession>A0A6J7EUY0</accession>
<evidence type="ECO:0000259" key="1">
    <source>
        <dbReference type="PROSITE" id="PS51186"/>
    </source>
</evidence>
<dbReference type="GO" id="GO:0008999">
    <property type="term" value="F:protein-N-terminal-alanine acetyltransferase activity"/>
    <property type="evidence" value="ECO:0007669"/>
    <property type="project" value="TreeGrafter"/>
</dbReference>
<dbReference type="PANTHER" id="PTHR43441:SF2">
    <property type="entry name" value="FAMILY ACETYLTRANSFERASE, PUTATIVE (AFU_ORTHOLOGUE AFUA_7G00850)-RELATED"/>
    <property type="match status" value="1"/>
</dbReference>
<dbReference type="EMBL" id="CAFBLZ010000087">
    <property type="protein sequence ID" value="CAB4887337.1"/>
    <property type="molecule type" value="Genomic_DNA"/>
</dbReference>
<feature type="domain" description="N-acetyltransferase" evidence="1">
    <location>
        <begin position="3"/>
        <end position="154"/>
    </location>
</feature>
<proteinExistence type="predicted"/>
<dbReference type="GO" id="GO:0005737">
    <property type="term" value="C:cytoplasm"/>
    <property type="evidence" value="ECO:0007669"/>
    <property type="project" value="TreeGrafter"/>
</dbReference>
<dbReference type="InterPro" id="IPR051908">
    <property type="entry name" value="Ribosomal_N-acetyltransferase"/>
</dbReference>
<organism evidence="2">
    <name type="scientific">freshwater metagenome</name>
    <dbReference type="NCBI Taxonomy" id="449393"/>
    <lineage>
        <taxon>unclassified sequences</taxon>
        <taxon>metagenomes</taxon>
        <taxon>ecological metagenomes</taxon>
    </lineage>
</organism>
<reference evidence="2" key="1">
    <citation type="submission" date="2020-05" db="EMBL/GenBank/DDBJ databases">
        <authorList>
            <person name="Chiriac C."/>
            <person name="Salcher M."/>
            <person name="Ghai R."/>
            <person name="Kavagutti S V."/>
        </authorList>
    </citation>
    <scope>NUCLEOTIDE SEQUENCE</scope>
</reference>
<dbReference type="InterPro" id="IPR000182">
    <property type="entry name" value="GNAT_dom"/>
</dbReference>
<dbReference type="GO" id="GO:1990189">
    <property type="term" value="F:protein N-terminal-serine acetyltransferase activity"/>
    <property type="evidence" value="ECO:0007669"/>
    <property type="project" value="TreeGrafter"/>
</dbReference>
<dbReference type="Pfam" id="PF00583">
    <property type="entry name" value="Acetyltransf_1"/>
    <property type="match status" value="1"/>
</dbReference>
<name>A0A6J7EUY0_9ZZZZ</name>
<dbReference type="PANTHER" id="PTHR43441">
    <property type="entry name" value="RIBOSOMAL-PROTEIN-SERINE ACETYLTRANSFERASE"/>
    <property type="match status" value="1"/>
</dbReference>
<gene>
    <name evidence="2" type="ORF">UFOPK3482_00963</name>
</gene>
<dbReference type="AlphaFoldDB" id="A0A6J7EUY0"/>
<dbReference type="PROSITE" id="PS51186">
    <property type="entry name" value="GNAT"/>
    <property type="match status" value="1"/>
</dbReference>
<dbReference type="CDD" id="cd04301">
    <property type="entry name" value="NAT_SF"/>
    <property type="match status" value="1"/>
</dbReference>